<proteinExistence type="predicted"/>
<name>A0A8S9G9A9_BRACR</name>
<dbReference type="PROSITE" id="PS50889">
    <property type="entry name" value="S4"/>
    <property type="match status" value="1"/>
</dbReference>
<dbReference type="GO" id="GO:0004831">
    <property type="term" value="F:tyrosine-tRNA ligase activity"/>
    <property type="evidence" value="ECO:0007669"/>
    <property type="project" value="InterPro"/>
</dbReference>
<sequence>MRKPGYVPNTAQMKLAEEVTRFAHGEEERFSIVDVSVSSGLFESKSAARRLLKQGGVYMNNERVDDENKRVEEGT</sequence>
<keyword evidence="1" id="KW-0694">RNA-binding</keyword>
<dbReference type="Pfam" id="PF01479">
    <property type="entry name" value="S4"/>
    <property type="match status" value="1"/>
</dbReference>
<protein>
    <recommendedName>
        <fullName evidence="2">RNA-binding S4 domain-containing protein</fullName>
    </recommendedName>
</protein>
<accession>A0A8S9G9A9</accession>
<comment type="caution">
    <text evidence="3">The sequence shown here is derived from an EMBL/GenBank/DDBJ whole genome shotgun (WGS) entry which is preliminary data.</text>
</comment>
<organism evidence="3 4">
    <name type="scientific">Brassica cretica</name>
    <name type="common">Mustard</name>
    <dbReference type="NCBI Taxonomy" id="69181"/>
    <lineage>
        <taxon>Eukaryota</taxon>
        <taxon>Viridiplantae</taxon>
        <taxon>Streptophyta</taxon>
        <taxon>Embryophyta</taxon>
        <taxon>Tracheophyta</taxon>
        <taxon>Spermatophyta</taxon>
        <taxon>Magnoliopsida</taxon>
        <taxon>eudicotyledons</taxon>
        <taxon>Gunneridae</taxon>
        <taxon>Pentapetalae</taxon>
        <taxon>rosids</taxon>
        <taxon>malvids</taxon>
        <taxon>Brassicales</taxon>
        <taxon>Brassicaceae</taxon>
        <taxon>Brassiceae</taxon>
        <taxon>Brassica</taxon>
    </lineage>
</organism>
<evidence type="ECO:0000313" key="3">
    <source>
        <dbReference type="EMBL" id="KAF2542503.1"/>
    </source>
</evidence>
<dbReference type="InterPro" id="IPR024088">
    <property type="entry name" value="Tyr-tRNA-ligase_bac-type"/>
</dbReference>
<dbReference type="EMBL" id="QGKW02002005">
    <property type="protein sequence ID" value="KAF2542503.1"/>
    <property type="molecule type" value="Genomic_DNA"/>
</dbReference>
<dbReference type="GO" id="GO:0003723">
    <property type="term" value="F:RNA binding"/>
    <property type="evidence" value="ECO:0007669"/>
    <property type="project" value="UniProtKB-KW"/>
</dbReference>
<dbReference type="GO" id="GO:0005739">
    <property type="term" value="C:mitochondrion"/>
    <property type="evidence" value="ECO:0007669"/>
    <property type="project" value="TreeGrafter"/>
</dbReference>
<dbReference type="Proteomes" id="UP000712281">
    <property type="component" value="Unassembled WGS sequence"/>
</dbReference>
<dbReference type="AlphaFoldDB" id="A0A8S9G9A9"/>
<dbReference type="GO" id="GO:0043039">
    <property type="term" value="P:tRNA aminoacylation"/>
    <property type="evidence" value="ECO:0007669"/>
    <property type="project" value="TreeGrafter"/>
</dbReference>
<evidence type="ECO:0000259" key="2">
    <source>
        <dbReference type="Pfam" id="PF01479"/>
    </source>
</evidence>
<evidence type="ECO:0000313" key="4">
    <source>
        <dbReference type="Proteomes" id="UP000712281"/>
    </source>
</evidence>
<feature type="domain" description="RNA-binding S4" evidence="2">
    <location>
        <begin position="37"/>
        <end position="74"/>
    </location>
</feature>
<dbReference type="PANTHER" id="PTHR11766:SF0">
    <property type="entry name" value="TYROSINE--TRNA LIGASE, MITOCHONDRIAL"/>
    <property type="match status" value="1"/>
</dbReference>
<dbReference type="Gene3D" id="3.10.290.10">
    <property type="entry name" value="RNA-binding S4 domain"/>
    <property type="match status" value="1"/>
</dbReference>
<dbReference type="InterPro" id="IPR036986">
    <property type="entry name" value="S4_RNA-bd_sf"/>
</dbReference>
<dbReference type="OrthoDB" id="337870at2759"/>
<dbReference type="CDD" id="cd00165">
    <property type="entry name" value="S4"/>
    <property type="match status" value="1"/>
</dbReference>
<reference evidence="3" key="1">
    <citation type="submission" date="2019-12" db="EMBL/GenBank/DDBJ databases">
        <title>Genome sequencing and annotation of Brassica cretica.</title>
        <authorList>
            <person name="Studholme D.J."/>
            <person name="Sarris P.F."/>
        </authorList>
    </citation>
    <scope>NUCLEOTIDE SEQUENCE</scope>
    <source>
        <strain evidence="3">PFS-001/15</strain>
        <tissue evidence="3">Leaf</tissue>
    </source>
</reference>
<dbReference type="PANTHER" id="PTHR11766">
    <property type="entry name" value="TYROSYL-TRNA SYNTHETASE"/>
    <property type="match status" value="1"/>
</dbReference>
<dbReference type="GO" id="GO:0009570">
    <property type="term" value="C:chloroplast stroma"/>
    <property type="evidence" value="ECO:0007669"/>
    <property type="project" value="TreeGrafter"/>
</dbReference>
<evidence type="ECO:0000256" key="1">
    <source>
        <dbReference type="PROSITE-ProRule" id="PRU00182"/>
    </source>
</evidence>
<gene>
    <name evidence="3" type="ORF">F2Q68_00033331</name>
</gene>
<dbReference type="SUPFAM" id="SSF55174">
    <property type="entry name" value="Alpha-L RNA-binding motif"/>
    <property type="match status" value="1"/>
</dbReference>
<dbReference type="InterPro" id="IPR002942">
    <property type="entry name" value="S4_RNA-bd"/>
</dbReference>
<dbReference type="GO" id="GO:0005829">
    <property type="term" value="C:cytosol"/>
    <property type="evidence" value="ECO:0007669"/>
    <property type="project" value="TreeGrafter"/>
</dbReference>